<dbReference type="GO" id="GO:0015074">
    <property type="term" value="P:DNA integration"/>
    <property type="evidence" value="ECO:0007669"/>
    <property type="project" value="InterPro"/>
</dbReference>
<dbReference type="PANTHER" id="PTHR34605">
    <property type="entry name" value="PHAGE_INTEGRASE DOMAIN-CONTAINING PROTEIN"/>
    <property type="match status" value="1"/>
</dbReference>
<dbReference type="InterPro" id="IPR011010">
    <property type="entry name" value="DNA_brk_join_enz"/>
</dbReference>
<protein>
    <submittedName>
        <fullName evidence="3">DNA breaking-rejoining enzyme</fullName>
    </submittedName>
</protein>
<accession>A0A0D7BTG2</accession>
<dbReference type="InterPro" id="IPR052925">
    <property type="entry name" value="Phage_Integrase-like_Recomb"/>
</dbReference>
<dbReference type="GO" id="GO:0003677">
    <property type="term" value="F:DNA binding"/>
    <property type="evidence" value="ECO:0007669"/>
    <property type="project" value="UniProtKB-KW"/>
</dbReference>
<gene>
    <name evidence="3" type="ORF">CYLTODRAFT_416842</name>
</gene>
<dbReference type="Gene3D" id="1.10.443.10">
    <property type="entry name" value="Intergrase catalytic core"/>
    <property type="match status" value="1"/>
</dbReference>
<dbReference type="PANTHER" id="PTHR34605:SF4">
    <property type="entry name" value="DNA ADENINE METHYLTRANSFERASE"/>
    <property type="match status" value="1"/>
</dbReference>
<name>A0A0D7BTG2_9AGAR</name>
<dbReference type="Gene3D" id="1.10.150.130">
    <property type="match status" value="1"/>
</dbReference>
<keyword evidence="2" id="KW-0233">DNA recombination</keyword>
<dbReference type="GO" id="GO:0006310">
    <property type="term" value="P:DNA recombination"/>
    <property type="evidence" value="ECO:0007669"/>
    <property type="project" value="UniProtKB-KW"/>
</dbReference>
<evidence type="ECO:0000313" key="4">
    <source>
        <dbReference type="Proteomes" id="UP000054007"/>
    </source>
</evidence>
<dbReference type="OrthoDB" id="3266428at2759"/>
<organism evidence="3 4">
    <name type="scientific">Cylindrobasidium torrendii FP15055 ss-10</name>
    <dbReference type="NCBI Taxonomy" id="1314674"/>
    <lineage>
        <taxon>Eukaryota</taxon>
        <taxon>Fungi</taxon>
        <taxon>Dikarya</taxon>
        <taxon>Basidiomycota</taxon>
        <taxon>Agaricomycotina</taxon>
        <taxon>Agaricomycetes</taxon>
        <taxon>Agaricomycetidae</taxon>
        <taxon>Agaricales</taxon>
        <taxon>Marasmiineae</taxon>
        <taxon>Physalacriaceae</taxon>
        <taxon>Cylindrobasidium</taxon>
    </lineage>
</organism>
<dbReference type="SUPFAM" id="SSF56349">
    <property type="entry name" value="DNA breaking-rejoining enzymes"/>
    <property type="match status" value="1"/>
</dbReference>
<dbReference type="AlphaFoldDB" id="A0A0D7BTG2"/>
<dbReference type="Proteomes" id="UP000054007">
    <property type="component" value="Unassembled WGS sequence"/>
</dbReference>
<dbReference type="EMBL" id="KN880435">
    <property type="protein sequence ID" value="KIY73464.1"/>
    <property type="molecule type" value="Genomic_DNA"/>
</dbReference>
<dbReference type="InterPro" id="IPR013762">
    <property type="entry name" value="Integrase-like_cat_sf"/>
</dbReference>
<dbReference type="SUPFAM" id="SSF47823">
    <property type="entry name" value="lambda integrase-like, N-terminal domain"/>
    <property type="match status" value="1"/>
</dbReference>
<evidence type="ECO:0000256" key="2">
    <source>
        <dbReference type="ARBA" id="ARBA00023172"/>
    </source>
</evidence>
<keyword evidence="1" id="KW-0238">DNA-binding</keyword>
<proteinExistence type="predicted"/>
<dbReference type="InterPro" id="IPR010998">
    <property type="entry name" value="Integrase_recombinase_N"/>
</dbReference>
<sequence length="495" mass="53677">MSTTSNVQSSPLGSAAILSPYKNLISLSHGPPQFPPCQVPQAGQQLPLFSPYSSLLPADLPAAASNSPTVPTSKHELSLSQLASLPLAPVSLNKSRRLIAANFPISRANRPRAGCSIAQSELRPDVPAHLRPFLWVTPYSSKVQAAAREEIPDDLYNLILQKCGNSVVKNTLTTYSSGMLRFSQFCDEYEIPESKHMPASSWLLAAFAAHWCGRGAASTLRAHMCGIAFWHRINLAPWHGKEDHVPAIMRTAVKEGVPFLRPPRGPITLNHLRHLRSQIDISTPRGAAIWAAALCAFWGCRRLGELLISSAKAFDPAHDISRTSPITYSTVDGVVVIKIFIPWTKTTGVRGGWIILTATGSDLCPVAAFDNHLKINTLPSSHSPLFAYRDSNNTSKALTKPSFLSQTSAIYKASDLSHVHGHSYRIGGSSHLLFTGVSPEVVMKIGGWSSLCFLIYWRKLELIVPAALVKAWGSKRAAFAVANGLPSNPDGHLVD</sequence>
<reference evidence="3 4" key="1">
    <citation type="journal article" date="2015" name="Fungal Genet. Biol.">
        <title>Evolution of novel wood decay mechanisms in Agaricales revealed by the genome sequences of Fistulina hepatica and Cylindrobasidium torrendii.</title>
        <authorList>
            <person name="Floudas D."/>
            <person name="Held B.W."/>
            <person name="Riley R."/>
            <person name="Nagy L.G."/>
            <person name="Koehler G."/>
            <person name="Ransdell A.S."/>
            <person name="Younus H."/>
            <person name="Chow J."/>
            <person name="Chiniquy J."/>
            <person name="Lipzen A."/>
            <person name="Tritt A."/>
            <person name="Sun H."/>
            <person name="Haridas S."/>
            <person name="LaButti K."/>
            <person name="Ohm R.A."/>
            <person name="Kues U."/>
            <person name="Blanchette R.A."/>
            <person name="Grigoriev I.V."/>
            <person name="Minto R.E."/>
            <person name="Hibbett D.S."/>
        </authorList>
    </citation>
    <scope>NUCLEOTIDE SEQUENCE [LARGE SCALE GENOMIC DNA]</scope>
    <source>
        <strain evidence="3 4">FP15055 ss-10</strain>
    </source>
</reference>
<keyword evidence="4" id="KW-1185">Reference proteome</keyword>
<evidence type="ECO:0000313" key="3">
    <source>
        <dbReference type="EMBL" id="KIY73464.1"/>
    </source>
</evidence>
<evidence type="ECO:0000256" key="1">
    <source>
        <dbReference type="ARBA" id="ARBA00023125"/>
    </source>
</evidence>